<reference evidence="1 2" key="1">
    <citation type="submission" date="2018-08" db="EMBL/GenBank/DDBJ databases">
        <title>Recombination of ecologically and evolutionarily significant loci maintains genetic cohesion in the Pseudomonas syringae species complex.</title>
        <authorList>
            <person name="Dillon M."/>
            <person name="Thakur S."/>
            <person name="Almeida R.N.D."/>
            <person name="Weir B.S."/>
            <person name="Guttman D.S."/>
        </authorList>
    </citation>
    <scope>NUCLEOTIDE SEQUENCE [LARGE SCALE GENOMIC DNA]</scope>
    <source>
        <strain evidence="1 2">ICMP 13052</strain>
    </source>
</reference>
<sequence length="89" mass="9720">MSNLTTPQIHAIGDWCAERGILPQRIDAADIKAACASLGIFLVGALSQYEVEAISDVCEDAAARGHEPLTVRARNFLLNRGEAWPQKRM</sequence>
<accession>A0A3M4JUY0</accession>
<gene>
    <name evidence="1" type="ORF">ALQ08_200139</name>
</gene>
<dbReference type="AlphaFoldDB" id="A0A3M4JUY0"/>
<dbReference type="RefSeq" id="WP_023383623.1">
    <property type="nucleotide sequence ID" value="NZ_RBRA01000235.1"/>
</dbReference>
<protein>
    <submittedName>
        <fullName evidence="1">Uncharacterized protein</fullName>
    </submittedName>
</protein>
<proteinExistence type="predicted"/>
<evidence type="ECO:0000313" key="1">
    <source>
        <dbReference type="EMBL" id="RMQ20847.1"/>
    </source>
</evidence>
<dbReference type="EMBL" id="RBRA01000235">
    <property type="protein sequence ID" value="RMQ20847.1"/>
    <property type="molecule type" value="Genomic_DNA"/>
</dbReference>
<dbReference type="Proteomes" id="UP000269044">
    <property type="component" value="Unassembled WGS sequence"/>
</dbReference>
<organism evidence="1 2">
    <name type="scientific">Pseudomonas syringae pv. delphinii</name>
    <dbReference type="NCBI Taxonomy" id="192088"/>
    <lineage>
        <taxon>Bacteria</taxon>
        <taxon>Pseudomonadati</taxon>
        <taxon>Pseudomonadota</taxon>
        <taxon>Gammaproteobacteria</taxon>
        <taxon>Pseudomonadales</taxon>
        <taxon>Pseudomonadaceae</taxon>
        <taxon>Pseudomonas</taxon>
    </lineage>
</organism>
<comment type="caution">
    <text evidence="1">The sequence shown here is derived from an EMBL/GenBank/DDBJ whole genome shotgun (WGS) entry which is preliminary data.</text>
</comment>
<name>A0A3M4JUY0_9PSED</name>
<evidence type="ECO:0000313" key="2">
    <source>
        <dbReference type="Proteomes" id="UP000269044"/>
    </source>
</evidence>